<name>A0A4Y2JXZ6_ARAVE</name>
<evidence type="ECO:0000256" key="1">
    <source>
        <dbReference type="SAM" id="MobiDB-lite"/>
    </source>
</evidence>
<feature type="compositionally biased region" description="Basic and acidic residues" evidence="1">
    <location>
        <begin position="7"/>
        <end position="20"/>
    </location>
</feature>
<feature type="transmembrane region" description="Helical" evidence="2">
    <location>
        <begin position="105"/>
        <end position="122"/>
    </location>
</feature>
<dbReference type="Proteomes" id="UP000499080">
    <property type="component" value="Unassembled WGS sequence"/>
</dbReference>
<evidence type="ECO:0000313" key="3">
    <source>
        <dbReference type="EMBL" id="GBM94635.1"/>
    </source>
</evidence>
<evidence type="ECO:0000256" key="2">
    <source>
        <dbReference type="SAM" id="Phobius"/>
    </source>
</evidence>
<accession>A0A4Y2JXZ6</accession>
<comment type="caution">
    <text evidence="3">The sequence shown here is derived from an EMBL/GenBank/DDBJ whole genome shotgun (WGS) entry which is preliminary data.</text>
</comment>
<keyword evidence="2" id="KW-1133">Transmembrane helix</keyword>
<feature type="region of interest" description="Disordered" evidence="1">
    <location>
        <begin position="1"/>
        <end position="39"/>
    </location>
</feature>
<sequence>MSGIPDTRSEVEHPVSKQHEGYIGTNLEPRSDDSNSHSYRGFRVATPNLMLRLQPSAPHQRKDVWPLGIIQRATGPTHGGSSGEAGFQTLTLLTRSPTTISPRSFSLVLVTNIIIILVILITEDF</sequence>
<keyword evidence="4" id="KW-1185">Reference proteome</keyword>
<gene>
    <name evidence="3" type="ORF">AVEN_20063_1</name>
</gene>
<dbReference type="EMBL" id="BGPR01003987">
    <property type="protein sequence ID" value="GBM94635.1"/>
    <property type="molecule type" value="Genomic_DNA"/>
</dbReference>
<reference evidence="3 4" key="1">
    <citation type="journal article" date="2019" name="Sci. Rep.">
        <title>Orb-weaving spider Araneus ventricosus genome elucidates the spidroin gene catalogue.</title>
        <authorList>
            <person name="Kono N."/>
            <person name="Nakamura H."/>
            <person name="Ohtoshi R."/>
            <person name="Moran D.A.P."/>
            <person name="Shinohara A."/>
            <person name="Yoshida Y."/>
            <person name="Fujiwara M."/>
            <person name="Mori M."/>
            <person name="Tomita M."/>
            <person name="Arakawa K."/>
        </authorList>
    </citation>
    <scope>NUCLEOTIDE SEQUENCE [LARGE SCALE GENOMIC DNA]</scope>
</reference>
<keyword evidence="2" id="KW-0472">Membrane</keyword>
<dbReference type="AlphaFoldDB" id="A0A4Y2JXZ6"/>
<proteinExistence type="predicted"/>
<organism evidence="3 4">
    <name type="scientific">Araneus ventricosus</name>
    <name type="common">Orbweaver spider</name>
    <name type="synonym">Epeira ventricosa</name>
    <dbReference type="NCBI Taxonomy" id="182803"/>
    <lineage>
        <taxon>Eukaryota</taxon>
        <taxon>Metazoa</taxon>
        <taxon>Ecdysozoa</taxon>
        <taxon>Arthropoda</taxon>
        <taxon>Chelicerata</taxon>
        <taxon>Arachnida</taxon>
        <taxon>Araneae</taxon>
        <taxon>Araneomorphae</taxon>
        <taxon>Entelegynae</taxon>
        <taxon>Araneoidea</taxon>
        <taxon>Araneidae</taxon>
        <taxon>Araneus</taxon>
    </lineage>
</organism>
<protein>
    <submittedName>
        <fullName evidence="3">Uncharacterized protein</fullName>
    </submittedName>
</protein>
<evidence type="ECO:0000313" key="4">
    <source>
        <dbReference type="Proteomes" id="UP000499080"/>
    </source>
</evidence>
<keyword evidence="2" id="KW-0812">Transmembrane</keyword>